<dbReference type="RefSeq" id="WP_133847560.1">
    <property type="nucleotide sequence ID" value="NZ_SNXZ01000001.1"/>
</dbReference>
<keyword evidence="3" id="KW-0540">Nuclease</keyword>
<keyword evidence="3" id="KW-0378">Hydrolase</keyword>
<accession>A0A4R6SMX1</accession>
<dbReference type="OrthoDB" id="2340043at2"/>
<dbReference type="GO" id="GO:0004519">
    <property type="term" value="F:endonuclease activity"/>
    <property type="evidence" value="ECO:0007669"/>
    <property type="project" value="UniProtKB-KW"/>
</dbReference>
<evidence type="ECO:0000313" key="3">
    <source>
        <dbReference type="EMBL" id="TDQ04692.1"/>
    </source>
</evidence>
<dbReference type="EMBL" id="SNXZ01000001">
    <property type="protein sequence ID" value="TDQ04692.1"/>
    <property type="molecule type" value="Genomic_DNA"/>
</dbReference>
<keyword evidence="4" id="KW-1185">Reference proteome</keyword>
<name>A0A4R6SMX1_LABRH</name>
<comment type="caution">
    <text evidence="3">The sequence shown here is derived from an EMBL/GenBank/DDBJ whole genome shotgun (WGS) entry which is preliminary data.</text>
</comment>
<feature type="transmembrane region" description="Helical" evidence="1">
    <location>
        <begin position="52"/>
        <end position="77"/>
    </location>
</feature>
<keyword evidence="3" id="KW-0269">Exonuclease</keyword>
<protein>
    <submittedName>
        <fullName evidence="3">Endonuclease/exonuclease/phosphatase family metal-dependent hydrolase</fullName>
    </submittedName>
</protein>
<dbReference type="Pfam" id="PF03372">
    <property type="entry name" value="Exo_endo_phos"/>
    <property type="match status" value="1"/>
</dbReference>
<feature type="transmembrane region" description="Helical" evidence="1">
    <location>
        <begin position="84"/>
        <end position="103"/>
    </location>
</feature>
<dbReference type="GO" id="GO:0004527">
    <property type="term" value="F:exonuclease activity"/>
    <property type="evidence" value="ECO:0007669"/>
    <property type="project" value="UniProtKB-KW"/>
</dbReference>
<dbReference type="InterPro" id="IPR036691">
    <property type="entry name" value="Endo/exonu/phosph_ase_sf"/>
</dbReference>
<proteinExistence type="predicted"/>
<organism evidence="3 4">
    <name type="scientific">Labedaea rhizosphaerae</name>
    <dbReference type="NCBI Taxonomy" id="598644"/>
    <lineage>
        <taxon>Bacteria</taxon>
        <taxon>Bacillati</taxon>
        <taxon>Actinomycetota</taxon>
        <taxon>Actinomycetes</taxon>
        <taxon>Pseudonocardiales</taxon>
        <taxon>Pseudonocardiaceae</taxon>
        <taxon>Labedaea</taxon>
    </lineage>
</organism>
<evidence type="ECO:0000259" key="2">
    <source>
        <dbReference type="Pfam" id="PF03372"/>
    </source>
</evidence>
<gene>
    <name evidence="3" type="ORF">EV186_101647</name>
</gene>
<dbReference type="Proteomes" id="UP000295444">
    <property type="component" value="Unassembled WGS sequence"/>
</dbReference>
<dbReference type="Gene3D" id="3.60.10.10">
    <property type="entry name" value="Endonuclease/exonuclease/phosphatase"/>
    <property type="match status" value="1"/>
</dbReference>
<keyword evidence="1" id="KW-0472">Membrane</keyword>
<keyword evidence="1" id="KW-1133">Transmembrane helix</keyword>
<feature type="domain" description="Endonuclease/exonuclease/phosphatase" evidence="2">
    <location>
        <begin position="118"/>
        <end position="320"/>
    </location>
</feature>
<evidence type="ECO:0000256" key="1">
    <source>
        <dbReference type="SAM" id="Phobius"/>
    </source>
</evidence>
<dbReference type="SUPFAM" id="SSF56219">
    <property type="entry name" value="DNase I-like"/>
    <property type="match status" value="1"/>
</dbReference>
<feature type="transmembrane region" description="Helical" evidence="1">
    <location>
        <begin position="22"/>
        <end position="40"/>
    </location>
</feature>
<keyword evidence="1" id="KW-0812">Transmembrane</keyword>
<evidence type="ECO:0000313" key="4">
    <source>
        <dbReference type="Proteomes" id="UP000295444"/>
    </source>
</evidence>
<dbReference type="AlphaFoldDB" id="A0A4R6SMX1"/>
<keyword evidence="3" id="KW-0255">Endonuclease</keyword>
<sequence>MAVLEEFEQVEQPRRWRPGGRFVTGLCGVLTVLWLGYGTVRLVSLDDFGGFGYFAVALALTPYVVAGGAGLGVLMIIIGRRKPAFVLICVTLVLASLVSPRVLRNDQPDATGLNVRVLSANLRLGQADAQHLVDLVRDNHVQILAMQELTPVEVSELDAAGLSRLMPYNVYRAEPGGSGSGIASVFPLRELAEVPNTTFQMPVAIVDLPGNQDGEIVDVHAKPPIHDFATWSSELHHLPDPLPAGRVRMVVGDFNASFDHAAFRNVINRGYRDVAEQLGDGLVATWSQPWVPAMTIDHVLIDRRTAARGYAVLDLPGSDHHAIMADVQIPDHDPTAPPV</sequence>
<dbReference type="InterPro" id="IPR005135">
    <property type="entry name" value="Endo/exonuclease/phosphatase"/>
</dbReference>
<reference evidence="3 4" key="1">
    <citation type="submission" date="2019-03" db="EMBL/GenBank/DDBJ databases">
        <title>Genomic Encyclopedia of Type Strains, Phase IV (KMG-IV): sequencing the most valuable type-strain genomes for metagenomic binning, comparative biology and taxonomic classification.</title>
        <authorList>
            <person name="Goeker M."/>
        </authorList>
    </citation>
    <scope>NUCLEOTIDE SEQUENCE [LARGE SCALE GENOMIC DNA]</scope>
    <source>
        <strain evidence="3 4">DSM 45361</strain>
    </source>
</reference>